<evidence type="ECO:0000256" key="1">
    <source>
        <dbReference type="ARBA" id="ARBA00005234"/>
    </source>
</evidence>
<dbReference type="GeneID" id="19203444"/>
<comment type="caution">
    <text evidence="6">The sequence shown here is derived from an EMBL/GenBank/DDBJ whole genome shotgun (WGS) entry which is preliminary data.</text>
</comment>
<dbReference type="Pfam" id="PF02902">
    <property type="entry name" value="Peptidase_C48"/>
    <property type="match status" value="1"/>
</dbReference>
<dbReference type="EMBL" id="JH711580">
    <property type="protein sequence ID" value="EIW80097.1"/>
    <property type="molecule type" value="Genomic_DNA"/>
</dbReference>
<comment type="similarity">
    <text evidence="1">Belongs to the peptidase C48 family.</text>
</comment>
<evidence type="ECO:0000256" key="4">
    <source>
        <dbReference type="SAM" id="MobiDB-lite"/>
    </source>
</evidence>
<dbReference type="InterPro" id="IPR038765">
    <property type="entry name" value="Papain-like_cys_pep_sf"/>
</dbReference>
<dbReference type="Gene3D" id="3.40.395.10">
    <property type="entry name" value="Adenoviral Proteinase, Chain A"/>
    <property type="match status" value="1"/>
</dbReference>
<feature type="compositionally biased region" description="Polar residues" evidence="4">
    <location>
        <begin position="669"/>
        <end position="682"/>
    </location>
</feature>
<evidence type="ECO:0000259" key="5">
    <source>
        <dbReference type="Pfam" id="PF02902"/>
    </source>
</evidence>
<reference evidence="7" key="1">
    <citation type="journal article" date="2012" name="Science">
        <title>The Paleozoic origin of enzymatic lignin decomposition reconstructed from 31 fungal genomes.</title>
        <authorList>
            <person name="Floudas D."/>
            <person name="Binder M."/>
            <person name="Riley R."/>
            <person name="Barry K."/>
            <person name="Blanchette R.A."/>
            <person name="Henrissat B."/>
            <person name="Martinez A.T."/>
            <person name="Otillar R."/>
            <person name="Spatafora J.W."/>
            <person name="Yadav J.S."/>
            <person name="Aerts A."/>
            <person name="Benoit I."/>
            <person name="Boyd A."/>
            <person name="Carlson A."/>
            <person name="Copeland A."/>
            <person name="Coutinho P.M."/>
            <person name="de Vries R.P."/>
            <person name="Ferreira P."/>
            <person name="Findley K."/>
            <person name="Foster B."/>
            <person name="Gaskell J."/>
            <person name="Glotzer D."/>
            <person name="Gorecki P."/>
            <person name="Heitman J."/>
            <person name="Hesse C."/>
            <person name="Hori C."/>
            <person name="Igarashi K."/>
            <person name="Jurgens J.A."/>
            <person name="Kallen N."/>
            <person name="Kersten P."/>
            <person name="Kohler A."/>
            <person name="Kuees U."/>
            <person name="Kumar T.K.A."/>
            <person name="Kuo A."/>
            <person name="LaButti K."/>
            <person name="Larrondo L.F."/>
            <person name="Lindquist E."/>
            <person name="Ling A."/>
            <person name="Lombard V."/>
            <person name="Lucas S."/>
            <person name="Lundell T."/>
            <person name="Martin R."/>
            <person name="McLaughlin D.J."/>
            <person name="Morgenstern I."/>
            <person name="Morin E."/>
            <person name="Murat C."/>
            <person name="Nagy L.G."/>
            <person name="Nolan M."/>
            <person name="Ohm R.A."/>
            <person name="Patyshakuliyeva A."/>
            <person name="Rokas A."/>
            <person name="Ruiz-Duenas F.J."/>
            <person name="Sabat G."/>
            <person name="Salamov A."/>
            <person name="Samejima M."/>
            <person name="Schmutz J."/>
            <person name="Slot J.C."/>
            <person name="St John F."/>
            <person name="Stenlid J."/>
            <person name="Sun H."/>
            <person name="Sun S."/>
            <person name="Syed K."/>
            <person name="Tsang A."/>
            <person name="Wiebenga A."/>
            <person name="Young D."/>
            <person name="Pisabarro A."/>
            <person name="Eastwood D.C."/>
            <person name="Martin F."/>
            <person name="Cullen D."/>
            <person name="Grigoriev I.V."/>
            <person name="Hibbett D.S."/>
        </authorList>
    </citation>
    <scope>NUCLEOTIDE SEQUENCE [LARGE SCALE GENOMIC DNA]</scope>
    <source>
        <strain evidence="7">RWD-64-598 SS2</strain>
    </source>
</reference>
<accession>A0A5M3MM42</accession>
<evidence type="ECO:0000256" key="3">
    <source>
        <dbReference type="ARBA" id="ARBA00022801"/>
    </source>
</evidence>
<dbReference type="AlphaFoldDB" id="A0A5M3MM42"/>
<organism evidence="6 7">
    <name type="scientific">Coniophora puteana (strain RWD-64-598)</name>
    <name type="common">Brown rot fungus</name>
    <dbReference type="NCBI Taxonomy" id="741705"/>
    <lineage>
        <taxon>Eukaryota</taxon>
        <taxon>Fungi</taxon>
        <taxon>Dikarya</taxon>
        <taxon>Basidiomycota</taxon>
        <taxon>Agaricomycotina</taxon>
        <taxon>Agaricomycetes</taxon>
        <taxon>Agaricomycetidae</taxon>
        <taxon>Boletales</taxon>
        <taxon>Coniophorineae</taxon>
        <taxon>Coniophoraceae</taxon>
        <taxon>Coniophora</taxon>
    </lineage>
</organism>
<feature type="region of interest" description="Disordered" evidence="4">
    <location>
        <begin position="657"/>
        <end position="709"/>
    </location>
</feature>
<dbReference type="GO" id="GO:0008234">
    <property type="term" value="F:cysteine-type peptidase activity"/>
    <property type="evidence" value="ECO:0007669"/>
    <property type="project" value="InterPro"/>
</dbReference>
<dbReference type="InterPro" id="IPR003653">
    <property type="entry name" value="Peptidase_C48_C"/>
</dbReference>
<dbReference type="OrthoDB" id="2681837at2759"/>
<sequence>MAAHNEDDDQEFPSKIGRIAMDDDGRFTRSLHAISQLPDTAPLVQVHKALHETQEEHGALFDAYCSIKDQVRMLYALLPKDKKKSFDRGLSLQSMIFESKFKSKGSGFSKFIRPWVAEGTFLLSPLARSIDCTDPSRFKDEKAMALGNMANEEAFATTFTQAVDAVRHIYTTALCAAEASIFGPQTVERKLSLLKKNVKSPKYNQHVPVLYANPERPLPQEFLTSEILVKAMIVKLFGPTGLKLHQVRRPRSKAKGTQLMAIELAMIASSMADVRYLLLNDPTYVNPGLPSGIPYNNDRDHIPKILFTGNAVWTFKVREFFNYKILGIPPSSSDHPVLKELLAPVHQEKDEDEELMAGLDKYYAPKPSVNSESPSAAVALSAGGLQSLSALTKQVHGMNLDPTMDSCKRLDNSAEEVEHQGEGGHNEDDDGGIKDEDDEDDEDGEGEGHAKQAEDPIPTAYLQAVIMQEEGWESEADFVIFSSYLGAIASGEIGLGSIREHVEAPCMGTTLEGLMCRPRWIFPLCKNSHWVVGWIDFGDPHLGVFDSIPEYHLESWAFPMLEKAVNTVLSEVGHSPIMWGTAGFRTVCSGPPPLEQQMDGWSCGLFAMMAMHILSRQQDLSLIGNSQLSVMKMTALDAILHCPVIWRMEPPAYNNNDDVEVVEDPPSSRYVTSNGSVLSSPGSPIDKPNNHDRGSGSNKRKRTPDSEPDMMYEELSRTLEELADCNTAQQTDTLSDSPNNDSNVDANTANVNVTIAGGVNESASNTWKLHRDRCNVIQQRVKVRISDRPTLQLSQSNKVTGYFSGGPSSKKPTPVKTSRATKYETRTFKNPPVLDFFVEKLPAPLRVAPSIIPTPSVSDAPRTYICEMLTGEKWLEYIRRSQTHVHGGVLFALQAHIQCELFPYKPFNRDTKPATNMPTIAPVTQLKAMNTETPFAKWTDNEKRAWLRATRSFACWIVDPVNEFVKSTRCPGTTTNAS</sequence>
<feature type="region of interest" description="Disordered" evidence="4">
    <location>
        <begin position="402"/>
        <end position="455"/>
    </location>
</feature>
<feature type="compositionally biased region" description="Polar residues" evidence="4">
    <location>
        <begin position="806"/>
        <end position="820"/>
    </location>
</feature>
<evidence type="ECO:0000313" key="7">
    <source>
        <dbReference type="Proteomes" id="UP000053558"/>
    </source>
</evidence>
<dbReference type="KEGG" id="cput:CONPUDRAFT_155465"/>
<feature type="domain" description="Ubiquitin-like protease family profile" evidence="5">
    <location>
        <begin position="522"/>
        <end position="622"/>
    </location>
</feature>
<dbReference type="GO" id="GO:0006508">
    <property type="term" value="P:proteolysis"/>
    <property type="evidence" value="ECO:0007669"/>
    <property type="project" value="UniProtKB-KW"/>
</dbReference>
<evidence type="ECO:0000313" key="6">
    <source>
        <dbReference type="EMBL" id="EIW80097.1"/>
    </source>
</evidence>
<feature type="compositionally biased region" description="Basic and acidic residues" evidence="4">
    <location>
        <begin position="406"/>
        <end position="434"/>
    </location>
</feature>
<keyword evidence="2" id="KW-0645">Protease</keyword>
<gene>
    <name evidence="6" type="ORF">CONPUDRAFT_155465</name>
</gene>
<proteinExistence type="inferred from homology"/>
<name>A0A5M3MM42_CONPW</name>
<keyword evidence="7" id="KW-1185">Reference proteome</keyword>
<feature type="compositionally biased region" description="Acidic residues" evidence="4">
    <location>
        <begin position="435"/>
        <end position="445"/>
    </location>
</feature>
<feature type="region of interest" description="Disordered" evidence="4">
    <location>
        <begin position="798"/>
        <end position="821"/>
    </location>
</feature>
<dbReference type="Proteomes" id="UP000053558">
    <property type="component" value="Unassembled WGS sequence"/>
</dbReference>
<protein>
    <recommendedName>
        <fullName evidence="5">Ubiquitin-like protease family profile domain-containing protein</fullName>
    </recommendedName>
</protein>
<dbReference type="RefSeq" id="XP_007770373.1">
    <property type="nucleotide sequence ID" value="XM_007772183.1"/>
</dbReference>
<dbReference type="SUPFAM" id="SSF54001">
    <property type="entry name" value="Cysteine proteinases"/>
    <property type="match status" value="1"/>
</dbReference>
<dbReference type="GO" id="GO:0019783">
    <property type="term" value="F:ubiquitin-like protein peptidase activity"/>
    <property type="evidence" value="ECO:0007669"/>
    <property type="project" value="UniProtKB-ARBA"/>
</dbReference>
<evidence type="ECO:0000256" key="2">
    <source>
        <dbReference type="ARBA" id="ARBA00022670"/>
    </source>
</evidence>
<keyword evidence="3" id="KW-0378">Hydrolase</keyword>